<feature type="region of interest" description="Disordered" evidence="1">
    <location>
        <begin position="22"/>
        <end position="56"/>
    </location>
</feature>
<accession>A0A934V2G4</accession>
<feature type="region of interest" description="Disordered" evidence="1">
    <location>
        <begin position="158"/>
        <end position="181"/>
    </location>
</feature>
<feature type="compositionally biased region" description="Basic and acidic residues" evidence="1">
    <location>
        <begin position="172"/>
        <end position="181"/>
    </location>
</feature>
<dbReference type="AlphaFoldDB" id="A0A934V2G4"/>
<dbReference type="EMBL" id="NRRE01000034">
    <property type="protein sequence ID" value="MBK1699056.1"/>
    <property type="molecule type" value="Genomic_DNA"/>
</dbReference>
<dbReference type="RefSeq" id="WP_027287073.1">
    <property type="nucleotide sequence ID" value="NZ_NRRE01000034.1"/>
</dbReference>
<gene>
    <name evidence="2" type="ORF">CKO21_17570</name>
</gene>
<dbReference type="Gene3D" id="1.10.3450.10">
    <property type="entry name" value="TTHA0068-like"/>
    <property type="match status" value="1"/>
</dbReference>
<dbReference type="InterPro" id="IPR005500">
    <property type="entry name" value="DUF309"/>
</dbReference>
<proteinExistence type="predicted"/>
<dbReference type="Pfam" id="PF03745">
    <property type="entry name" value="DUF309"/>
    <property type="match status" value="1"/>
</dbReference>
<evidence type="ECO:0000313" key="3">
    <source>
        <dbReference type="Proteomes" id="UP000778970"/>
    </source>
</evidence>
<protein>
    <submittedName>
        <fullName evidence="2">DUF309 domain-containing protein</fullName>
    </submittedName>
</protein>
<reference evidence="2" key="2">
    <citation type="journal article" date="2020" name="Microorganisms">
        <title>Osmotic Adaptation and Compatible Solute Biosynthesis of Phototrophic Bacteria as Revealed from Genome Analyses.</title>
        <authorList>
            <person name="Imhoff J.F."/>
            <person name="Rahn T."/>
            <person name="Kunzel S."/>
            <person name="Keller A."/>
            <person name="Neulinger S.C."/>
        </authorList>
    </citation>
    <scope>NUCLEOTIDE SEQUENCE</scope>
    <source>
        <strain evidence="2">DSM 9154</strain>
    </source>
</reference>
<dbReference type="InterPro" id="IPR023203">
    <property type="entry name" value="TTHA0068_sf"/>
</dbReference>
<evidence type="ECO:0000313" key="2">
    <source>
        <dbReference type="EMBL" id="MBK1699056.1"/>
    </source>
</evidence>
<evidence type="ECO:0000256" key="1">
    <source>
        <dbReference type="SAM" id="MobiDB-lite"/>
    </source>
</evidence>
<dbReference type="Proteomes" id="UP000778970">
    <property type="component" value="Unassembled WGS sequence"/>
</dbReference>
<organism evidence="2 3">
    <name type="scientific">Rhodovibrio salinarum</name>
    <dbReference type="NCBI Taxonomy" id="1087"/>
    <lineage>
        <taxon>Bacteria</taxon>
        <taxon>Pseudomonadati</taxon>
        <taxon>Pseudomonadota</taxon>
        <taxon>Alphaproteobacteria</taxon>
        <taxon>Rhodospirillales</taxon>
        <taxon>Rhodovibrionaceae</taxon>
        <taxon>Rhodovibrio</taxon>
    </lineage>
</organism>
<reference evidence="2" key="1">
    <citation type="submission" date="2017-08" db="EMBL/GenBank/DDBJ databases">
        <authorList>
            <person name="Imhoff J.F."/>
            <person name="Rahn T."/>
            <person name="Kuenzel S."/>
            <person name="Neulinger S.C."/>
        </authorList>
    </citation>
    <scope>NUCLEOTIDE SEQUENCE</scope>
    <source>
        <strain evidence="2">DSM 9154</strain>
    </source>
</reference>
<keyword evidence="3" id="KW-1185">Reference proteome</keyword>
<comment type="caution">
    <text evidence="2">The sequence shown here is derived from an EMBL/GenBank/DDBJ whole genome shotgun (WGS) entry which is preliminary data.</text>
</comment>
<dbReference type="SUPFAM" id="SSF140663">
    <property type="entry name" value="TTHA0068-like"/>
    <property type="match status" value="1"/>
</dbReference>
<name>A0A934V2G4_9PROT</name>
<sequence>MSQAPPRYLPARALPPYAYLPYRDPAGRHPHPVRDPGGHVRNGAPGPEVTGPPDPDAWRSTPAFLWGIDLFNAGYAWEAHEAWEDLWRAADRPEAAELLHGLIKLAAAGVKAGVGNTRGVARHATAAAELFAQLAAQGHDRLFGLDPHALARAAQAWAEQPDTGLATAPTLRPDDKPAATP</sequence>